<comment type="caution">
    <text evidence="4">The sequence shown here is derived from an EMBL/GenBank/DDBJ whole genome shotgun (WGS) entry which is preliminary data.</text>
</comment>
<proteinExistence type="inferred from homology"/>
<dbReference type="GO" id="GO:0003676">
    <property type="term" value="F:nucleic acid binding"/>
    <property type="evidence" value="ECO:0007669"/>
    <property type="project" value="InterPro"/>
</dbReference>
<dbReference type="Proteomes" id="UP001204144">
    <property type="component" value="Unassembled WGS sequence"/>
</dbReference>
<gene>
    <name evidence="4" type="ORF">EGI31_00840</name>
</gene>
<comment type="similarity">
    <text evidence="1">Belongs to the argonaute family. Long pAgo subfamily.</text>
</comment>
<dbReference type="InterPro" id="IPR012337">
    <property type="entry name" value="RNaseH-like_sf"/>
</dbReference>
<organism evidence="4 5">
    <name type="scientific">Lacihabitans soyangensis</name>
    <dbReference type="NCBI Taxonomy" id="869394"/>
    <lineage>
        <taxon>Bacteria</taxon>
        <taxon>Pseudomonadati</taxon>
        <taxon>Bacteroidota</taxon>
        <taxon>Cytophagia</taxon>
        <taxon>Cytophagales</taxon>
        <taxon>Leadbetterellaceae</taxon>
        <taxon>Lacihabitans</taxon>
    </lineage>
</organism>
<evidence type="ECO:0000313" key="4">
    <source>
        <dbReference type="EMBL" id="MCP9761483.1"/>
    </source>
</evidence>
<sequence>MTTLEFNVLTFNHLAGELTIHFSNQEYPGTQRIFNKLVPAEVLTHFGEQEHYYMDFENPFPNSIEVSKFLCPQFETVNNGAEEEEKVYIPDACFSGSIVRRYYNFQIYKYFQSKNMLVKPSFISDIEVWVFHKNESDKLHWQFKKFSLKVQLAKLSKSPELIITYEGISKVLKETYYNLIPKVSPDSFNWFIFERNFFKYEDLPEMAKRESEKVQVVLRREIAVDLNYPAIAPDRSNRYAKSRQEILEFRAKYLHNGEFITIIPSLSKDFLKVKPARVDKVSSSSNQLVFGNKNQGIVPKSAMSVFGPLEIPNDKHISFFYIYHKEDESVFQKFASFMAGLEPGFKGFQKYCHLGYHSDHALNIVFENSTNPLREIEMALSDQNRFSSNVRYIAFYISPISKHTTDLSQREVYYKVKQSLLNRGITSQALDSKKVFSDTYHYSMPNISIAVLAKLNGIPWRLATTIKNELIVGVGAFRNSATDTQFIGSAFSFTNTGEFNQMECFMKSQTDELAGSIILAVRKFVSLNTEIKRLIIHFYKNMSQEELKPIEDGLRELDVHVPVYIVSINKTESRDLVAFDTSWPELMPQSGTYINLGRNKYLLFNNTRYFDTHNPSEGFPFPIKLAFFCTDQEKLKGSGIIQELLDQVYQFSRMYWKSISQQNLPVTIKYPSMVAEMVPHFDGYEIPMYGKSNLWFL</sequence>
<dbReference type="Pfam" id="PF02171">
    <property type="entry name" value="Piwi"/>
    <property type="match status" value="1"/>
</dbReference>
<dbReference type="InterPro" id="IPR003165">
    <property type="entry name" value="Piwi"/>
</dbReference>
<dbReference type="AlphaFoldDB" id="A0AAE3KQW5"/>
<dbReference type="SMART" id="SM00950">
    <property type="entry name" value="Piwi"/>
    <property type="match status" value="1"/>
</dbReference>
<dbReference type="EMBL" id="RJUF01000001">
    <property type="protein sequence ID" value="MCP9761483.1"/>
    <property type="molecule type" value="Genomic_DNA"/>
</dbReference>
<evidence type="ECO:0000256" key="2">
    <source>
        <dbReference type="ARBA" id="ARBA00035032"/>
    </source>
</evidence>
<dbReference type="InterPro" id="IPR036397">
    <property type="entry name" value="RNaseH_sf"/>
</dbReference>
<dbReference type="Gene3D" id="3.30.420.10">
    <property type="entry name" value="Ribonuclease H-like superfamily/Ribonuclease H"/>
    <property type="match status" value="1"/>
</dbReference>
<reference evidence="4 5" key="1">
    <citation type="submission" date="2018-11" db="EMBL/GenBank/DDBJ databases">
        <title>Novel bacteria species description.</title>
        <authorList>
            <person name="Han J.-H."/>
        </authorList>
    </citation>
    <scope>NUCLEOTIDE SEQUENCE [LARGE SCALE GENOMIC DNA]</scope>
    <source>
        <strain evidence="4 5">KCTC23259</strain>
    </source>
</reference>
<keyword evidence="5" id="KW-1185">Reference proteome</keyword>
<evidence type="ECO:0000256" key="1">
    <source>
        <dbReference type="ARBA" id="ARBA00035012"/>
    </source>
</evidence>
<dbReference type="RefSeq" id="WP_255035220.1">
    <property type="nucleotide sequence ID" value="NZ_RJUF01000001.1"/>
</dbReference>
<evidence type="ECO:0000259" key="3">
    <source>
        <dbReference type="SMART" id="SM00950"/>
    </source>
</evidence>
<dbReference type="SUPFAM" id="SSF53098">
    <property type="entry name" value="Ribonuclease H-like"/>
    <property type="match status" value="1"/>
</dbReference>
<feature type="domain" description="Piwi" evidence="3">
    <location>
        <begin position="393"/>
        <end position="682"/>
    </location>
</feature>
<accession>A0AAE3KQW5</accession>
<evidence type="ECO:0000313" key="5">
    <source>
        <dbReference type="Proteomes" id="UP001204144"/>
    </source>
</evidence>
<dbReference type="Gene3D" id="3.40.50.2300">
    <property type="match status" value="1"/>
</dbReference>
<protein>
    <recommendedName>
        <fullName evidence="2">Protein argonaute</fullName>
    </recommendedName>
</protein>
<name>A0AAE3KQW5_9BACT</name>